<name>A0A937FE21_9CLOT</name>
<evidence type="ECO:0000256" key="1">
    <source>
        <dbReference type="ARBA" id="ARBA00023027"/>
    </source>
</evidence>
<organism evidence="3 4">
    <name type="scientific">Clostridium paridis</name>
    <dbReference type="NCBI Taxonomy" id="2803863"/>
    <lineage>
        <taxon>Bacteria</taxon>
        <taxon>Bacillati</taxon>
        <taxon>Bacillota</taxon>
        <taxon>Clostridia</taxon>
        <taxon>Eubacteriales</taxon>
        <taxon>Clostridiaceae</taxon>
        <taxon>Clostridium</taxon>
    </lineage>
</organism>
<gene>
    <name evidence="3" type="ORF">JK634_04975</name>
</gene>
<evidence type="ECO:0000313" key="3">
    <source>
        <dbReference type="EMBL" id="MBL4931150.1"/>
    </source>
</evidence>
<keyword evidence="1" id="KW-0520">NAD</keyword>
<dbReference type="InterPro" id="IPR029479">
    <property type="entry name" value="Nitroreductase"/>
</dbReference>
<dbReference type="RefSeq" id="WP_202766519.1">
    <property type="nucleotide sequence ID" value="NZ_JAESWA010000017.1"/>
</dbReference>
<dbReference type="GO" id="GO:0046256">
    <property type="term" value="P:2,4,6-trinitrotoluene catabolic process"/>
    <property type="evidence" value="ECO:0007669"/>
    <property type="project" value="TreeGrafter"/>
</dbReference>
<dbReference type="PANTHER" id="PTHR23026:SF125">
    <property type="entry name" value="OXYGEN-INSENSITIVE NAD(P)H NITROREDUCTASE"/>
    <property type="match status" value="1"/>
</dbReference>
<proteinExistence type="predicted"/>
<protein>
    <submittedName>
        <fullName evidence="3">Nitroreductase family protein</fullName>
    </submittedName>
</protein>
<feature type="domain" description="Nitroreductase" evidence="2">
    <location>
        <begin position="8"/>
        <end position="174"/>
    </location>
</feature>
<dbReference type="Gene3D" id="3.40.109.10">
    <property type="entry name" value="NADH Oxidase"/>
    <property type="match status" value="1"/>
</dbReference>
<dbReference type="AlphaFoldDB" id="A0A937FE21"/>
<evidence type="ECO:0000259" key="2">
    <source>
        <dbReference type="Pfam" id="PF00881"/>
    </source>
</evidence>
<dbReference type="SUPFAM" id="SSF55469">
    <property type="entry name" value="FMN-dependent nitroreductase-like"/>
    <property type="match status" value="1"/>
</dbReference>
<reference evidence="3" key="1">
    <citation type="submission" date="2021-01" db="EMBL/GenBank/DDBJ databases">
        <title>Genome public.</title>
        <authorList>
            <person name="Liu C."/>
            <person name="Sun Q."/>
        </authorList>
    </citation>
    <scope>NUCLEOTIDE SEQUENCE</scope>
    <source>
        <strain evidence="3">YIM B02565</strain>
    </source>
</reference>
<dbReference type="InterPro" id="IPR000415">
    <property type="entry name" value="Nitroreductase-like"/>
</dbReference>
<dbReference type="PANTHER" id="PTHR23026">
    <property type="entry name" value="NADPH NITROREDUCTASE"/>
    <property type="match status" value="1"/>
</dbReference>
<keyword evidence="4" id="KW-1185">Reference proteome</keyword>
<dbReference type="CDD" id="cd02136">
    <property type="entry name" value="PnbA_NfnB-like"/>
    <property type="match status" value="1"/>
</dbReference>
<dbReference type="InterPro" id="IPR050627">
    <property type="entry name" value="Nitroreductase/BluB"/>
</dbReference>
<dbReference type="Pfam" id="PF00881">
    <property type="entry name" value="Nitroreductase"/>
    <property type="match status" value="1"/>
</dbReference>
<sequence>MKEVIENILSRRSIRKYLEDQILDEDLSIILEAAKHAPSGGNSQTWHFTVLQNKEKLMELNKYVRAAFDKLEVNENTYRSIRSGKVAAKNEAYSFYYNAPTLIIVTNERNYGNAMADSACAIENMLLASNALNLGSCYVNQLTWFGDNNDLRELLIELGVPESHKVCGAIIVGYRDGDMPTAAKRKENTVTIIK</sequence>
<dbReference type="GO" id="GO:0046857">
    <property type="term" value="F:oxidoreductase activity, acting on other nitrogenous compounds as donors, with NAD or NADP as acceptor"/>
    <property type="evidence" value="ECO:0007669"/>
    <property type="project" value="TreeGrafter"/>
</dbReference>
<dbReference type="GO" id="GO:0005829">
    <property type="term" value="C:cytosol"/>
    <property type="evidence" value="ECO:0007669"/>
    <property type="project" value="TreeGrafter"/>
</dbReference>
<comment type="caution">
    <text evidence="3">The sequence shown here is derived from an EMBL/GenBank/DDBJ whole genome shotgun (WGS) entry which is preliminary data.</text>
</comment>
<dbReference type="EMBL" id="JAESWA010000017">
    <property type="protein sequence ID" value="MBL4931150.1"/>
    <property type="molecule type" value="Genomic_DNA"/>
</dbReference>
<accession>A0A937FE21</accession>
<dbReference type="Proteomes" id="UP000623681">
    <property type="component" value="Unassembled WGS sequence"/>
</dbReference>
<evidence type="ECO:0000313" key="4">
    <source>
        <dbReference type="Proteomes" id="UP000623681"/>
    </source>
</evidence>